<dbReference type="GeneID" id="36554757"/>
<dbReference type="GO" id="GO:0005768">
    <property type="term" value="C:endosome"/>
    <property type="evidence" value="ECO:0007669"/>
    <property type="project" value="TreeGrafter"/>
</dbReference>
<evidence type="ECO:0000313" key="7">
    <source>
        <dbReference type="Proteomes" id="UP000234275"/>
    </source>
</evidence>
<evidence type="ECO:0000256" key="5">
    <source>
        <dbReference type="SAM" id="MobiDB-lite"/>
    </source>
</evidence>
<dbReference type="AlphaFoldDB" id="A0A2I2FVN4"/>
<comment type="similarity">
    <text evidence="1">Belongs to the ATG14 family.</text>
</comment>
<dbReference type="InterPro" id="IPR018791">
    <property type="entry name" value="UV_resistance/autophagy_Atg14"/>
</dbReference>
<reference evidence="6 7" key="1">
    <citation type="submission" date="2016-12" db="EMBL/GenBank/DDBJ databases">
        <title>The genomes of Aspergillus section Nigri reveals drivers in fungal speciation.</title>
        <authorList>
            <consortium name="DOE Joint Genome Institute"/>
            <person name="Vesth T.C."/>
            <person name="Nybo J."/>
            <person name="Theobald S."/>
            <person name="Brandl J."/>
            <person name="Frisvad J.C."/>
            <person name="Nielsen K.F."/>
            <person name="Lyhne E.K."/>
            <person name="Kogle M.E."/>
            <person name="Kuo A."/>
            <person name="Riley R."/>
            <person name="Clum A."/>
            <person name="Nolan M."/>
            <person name="Lipzen A."/>
            <person name="Salamov A."/>
            <person name="Henrissat B."/>
            <person name="Wiebenga A."/>
            <person name="De Vries R.P."/>
            <person name="Grigoriev I.V."/>
            <person name="Mortensen U.H."/>
            <person name="Andersen M.R."/>
            <person name="Baker S.E."/>
        </authorList>
    </citation>
    <scope>NUCLEOTIDE SEQUENCE [LARGE SCALE GENOMIC DNA]</scope>
    <source>
        <strain evidence="6 7">IBT 23096</strain>
    </source>
</reference>
<feature type="coiled-coil region" evidence="4">
    <location>
        <begin position="95"/>
        <end position="122"/>
    </location>
</feature>
<feature type="region of interest" description="Disordered" evidence="5">
    <location>
        <begin position="468"/>
        <end position="517"/>
    </location>
</feature>
<dbReference type="PANTHER" id="PTHR15157:SF13">
    <property type="entry name" value="AUTOPHAGY-RELATED PROTEIN 14"/>
    <property type="match status" value="1"/>
</dbReference>
<dbReference type="PANTHER" id="PTHR15157">
    <property type="entry name" value="UV RADIATION RESISTANCE-ASSOCIATED GENE PROTEIN"/>
    <property type="match status" value="1"/>
</dbReference>
<dbReference type="VEuPathDB" id="FungiDB:P170DRAFT_415333"/>
<sequence>MSCHVCSRGLTLRQRLFCPTCARSQLYHLHHENVRILLERESISRQIEDAVTFDSTRNLSSAQSDKIASNLQERQYRSWIIQTIIDERSKSSARTKSLANQIERMKLEIKDKRRDISHRRRELARQDSDAESANYQLTEREATMLAGIQNNTKRTDHLWHSQHSKTAEARIFLCREAANLYGLRQKVKKRDGELKETYCIGGVPIINLKDINGASPAQISTSFSYIAHLLVLVSNYLSLRLPAEITLPHRNHPTPSILSPAGSYSAHEAGFAVAPISSASRPGDFRSHGSRPRPRPLHTDKTLPKLASEDPAAYALVLEGAALLAWNVSWLCRTQGLNIASDSWEETCDLGRNMWQLLFGSPAQPLTLVTAVTSREIQPKTKLSKELPKTTIQRTKSFSMLGHYSHGTVHSFLCASEGAEFTRTWRLPSPTKIADKLKSVLLGEMASAEWELLEKKEWDDAAQDIVYPPSINEGDRSHDQVSPSSTAHPEGNIVTAGEPFRSNGLKGTSGWTKLRNR</sequence>
<evidence type="ECO:0000256" key="4">
    <source>
        <dbReference type="SAM" id="Coils"/>
    </source>
</evidence>
<dbReference type="GO" id="GO:0032991">
    <property type="term" value="C:protein-containing complex"/>
    <property type="evidence" value="ECO:0007669"/>
    <property type="project" value="UniProtKB-ARBA"/>
</dbReference>
<dbReference type="OrthoDB" id="16772at2759"/>
<keyword evidence="3 4" id="KW-0175">Coiled coil</keyword>
<evidence type="ECO:0000256" key="2">
    <source>
        <dbReference type="ARBA" id="ARBA00013807"/>
    </source>
</evidence>
<dbReference type="EMBL" id="MSFO01000008">
    <property type="protein sequence ID" value="PLB44692.1"/>
    <property type="molecule type" value="Genomic_DNA"/>
</dbReference>
<dbReference type="Proteomes" id="UP000234275">
    <property type="component" value="Unassembled WGS sequence"/>
</dbReference>
<dbReference type="Pfam" id="PF10186">
    <property type="entry name" value="ATG14"/>
    <property type="match status" value="1"/>
</dbReference>
<evidence type="ECO:0000313" key="6">
    <source>
        <dbReference type="EMBL" id="PLB44692.1"/>
    </source>
</evidence>
<organism evidence="6 7">
    <name type="scientific">Aspergillus steynii IBT 23096</name>
    <dbReference type="NCBI Taxonomy" id="1392250"/>
    <lineage>
        <taxon>Eukaryota</taxon>
        <taxon>Fungi</taxon>
        <taxon>Dikarya</taxon>
        <taxon>Ascomycota</taxon>
        <taxon>Pezizomycotina</taxon>
        <taxon>Eurotiomycetes</taxon>
        <taxon>Eurotiomycetidae</taxon>
        <taxon>Eurotiales</taxon>
        <taxon>Aspergillaceae</taxon>
        <taxon>Aspergillus</taxon>
        <taxon>Aspergillus subgen. Circumdati</taxon>
    </lineage>
</organism>
<proteinExistence type="inferred from homology"/>
<evidence type="ECO:0000256" key="3">
    <source>
        <dbReference type="ARBA" id="ARBA00023054"/>
    </source>
</evidence>
<dbReference type="GO" id="GO:0035493">
    <property type="term" value="P:SNARE complex assembly"/>
    <property type="evidence" value="ECO:0007669"/>
    <property type="project" value="TreeGrafter"/>
</dbReference>
<feature type="region of interest" description="Disordered" evidence="5">
    <location>
        <begin position="277"/>
        <end position="304"/>
    </location>
</feature>
<dbReference type="GO" id="GO:0000149">
    <property type="term" value="F:SNARE binding"/>
    <property type="evidence" value="ECO:0007669"/>
    <property type="project" value="TreeGrafter"/>
</dbReference>
<name>A0A2I2FVN4_9EURO</name>
<dbReference type="RefSeq" id="XP_024699994.1">
    <property type="nucleotide sequence ID" value="XM_024847058.1"/>
</dbReference>
<keyword evidence="7" id="KW-1185">Reference proteome</keyword>
<protein>
    <recommendedName>
        <fullName evidence="2">Autophagy-related protein 14</fullName>
    </recommendedName>
</protein>
<gene>
    <name evidence="6" type="ORF">P170DRAFT_415333</name>
</gene>
<evidence type="ECO:0000256" key="1">
    <source>
        <dbReference type="ARBA" id="ARBA00009574"/>
    </source>
</evidence>
<dbReference type="GO" id="GO:0000323">
    <property type="term" value="C:lytic vacuole"/>
    <property type="evidence" value="ECO:0007669"/>
    <property type="project" value="TreeGrafter"/>
</dbReference>
<accession>A0A2I2FVN4</accession>
<comment type="caution">
    <text evidence="6">The sequence shown here is derived from an EMBL/GenBank/DDBJ whole genome shotgun (WGS) entry which is preliminary data.</text>
</comment>